<gene>
    <name evidence="11" type="ORF">VFPPC_17901</name>
</gene>
<keyword evidence="7" id="KW-0378">Hydrolase</keyword>
<evidence type="ECO:0000256" key="3">
    <source>
        <dbReference type="ARBA" id="ARBA00004613"/>
    </source>
</evidence>
<name>A0A219AQ22_METCM</name>
<dbReference type="GO" id="GO:0000981">
    <property type="term" value="F:DNA-binding transcription factor activity, RNA polymerase II-specific"/>
    <property type="evidence" value="ECO:0007669"/>
    <property type="project" value="InterPro"/>
</dbReference>
<evidence type="ECO:0000313" key="12">
    <source>
        <dbReference type="Proteomes" id="UP000078397"/>
    </source>
</evidence>
<accession>A0A219AQ22</accession>
<evidence type="ECO:0000256" key="6">
    <source>
        <dbReference type="ARBA" id="ARBA00022525"/>
    </source>
</evidence>
<dbReference type="PRINTS" id="PR00748">
    <property type="entry name" value="MELIBIASE"/>
</dbReference>
<dbReference type="GO" id="GO:0005634">
    <property type="term" value="C:nucleus"/>
    <property type="evidence" value="ECO:0007669"/>
    <property type="project" value="UniProtKB-SubCell"/>
</dbReference>
<dbReference type="Pfam" id="PF11951">
    <property type="entry name" value="Fungal_trans_2"/>
    <property type="match status" value="1"/>
</dbReference>
<dbReference type="RefSeq" id="XP_022285372.1">
    <property type="nucleotide sequence ID" value="XM_022429574.1"/>
</dbReference>
<dbReference type="InterPro" id="IPR006215">
    <property type="entry name" value="Glyco_hydro_melibiase"/>
</dbReference>
<dbReference type="InterPro" id="IPR013785">
    <property type="entry name" value="Aldolase_TIM"/>
</dbReference>
<dbReference type="EC" id="3.2.1.22" evidence="5"/>
<dbReference type="OrthoDB" id="5418899at2759"/>
<dbReference type="GO" id="GO:0000976">
    <property type="term" value="F:transcription cis-regulatory region binding"/>
    <property type="evidence" value="ECO:0007669"/>
    <property type="project" value="TreeGrafter"/>
</dbReference>
<keyword evidence="6" id="KW-0964">Secreted</keyword>
<dbReference type="InterPro" id="IPR013780">
    <property type="entry name" value="Glyco_hydro_b"/>
</dbReference>
<dbReference type="SUPFAM" id="SSF51445">
    <property type="entry name" value="(Trans)glycosidases"/>
    <property type="match status" value="1"/>
</dbReference>
<comment type="similarity">
    <text evidence="4">Belongs to the glycosyl hydrolase 27 family.</text>
</comment>
<keyword evidence="8" id="KW-0539">Nucleus</keyword>
<comment type="caution">
    <text evidence="11">The sequence shown here is derived from an EMBL/GenBank/DDBJ whole genome shotgun (WGS) entry which is preliminary data.</text>
</comment>
<dbReference type="InterPro" id="IPR021858">
    <property type="entry name" value="Fun_TF"/>
</dbReference>
<dbReference type="GO" id="GO:0005975">
    <property type="term" value="P:carbohydrate metabolic process"/>
    <property type="evidence" value="ECO:0007669"/>
    <property type="project" value="InterPro"/>
</dbReference>
<comment type="subcellular location">
    <subcellularLocation>
        <location evidence="2">Nucleus</location>
    </subcellularLocation>
    <subcellularLocation>
        <location evidence="3">Secreted</location>
    </subcellularLocation>
</comment>
<evidence type="ECO:0000256" key="1">
    <source>
        <dbReference type="ARBA" id="ARBA00001255"/>
    </source>
</evidence>
<dbReference type="GO" id="GO:0008270">
    <property type="term" value="F:zinc ion binding"/>
    <property type="evidence" value="ECO:0007669"/>
    <property type="project" value="InterPro"/>
</dbReference>
<dbReference type="InterPro" id="IPR017853">
    <property type="entry name" value="GH"/>
</dbReference>
<dbReference type="InterPro" id="IPR002241">
    <property type="entry name" value="Glyco_hydro_27"/>
</dbReference>
<dbReference type="GeneID" id="33936801"/>
<evidence type="ECO:0000256" key="9">
    <source>
        <dbReference type="ARBA" id="ARBA00023295"/>
    </source>
</evidence>
<dbReference type="PANTHER" id="PTHR37534">
    <property type="entry name" value="TRANSCRIPTIONAL ACTIVATOR PROTEIN UGA3"/>
    <property type="match status" value="1"/>
</dbReference>
<dbReference type="Pfam" id="PF16499">
    <property type="entry name" value="Melibiase_2"/>
    <property type="match status" value="1"/>
</dbReference>
<keyword evidence="12" id="KW-1185">Reference proteome</keyword>
<sequence>MSDEEYKAHFSIWAAMKSPMIMTNVLSRVSSETLSILQNTAVLAVSQDSMGSSVTRRWRYYVNNTDQFGQGEIQHFTGGLSGGDELVLFLNAGSSKREMNATLEEIFWENGGSGTAPQIEGILSGNATNPLNMTAKGGSPRNVYAQVPATNDTAMMGAKIGSVSGSDGQRPRCSRCIKANRNCIRDSPRQFYNASRVSSGTSFSPTQEWMPLPPSGNVQFVGLSPKQVSQYPLEPTQGASRSTPWSTQKHSSDADSAAPPPPTLGHRNSSSNSGGYPLACETIRFLPAQSEAESNLSTGSPVPEKSPSETSYAIDSRPQSHSVGRLYLDPPDWPLENVQEATLLQHYINEVSLFFDFCDKDRHFATIVPQRVRTCGTLLSAVLALAARHLSRIDDFDPAVADSHYDKCLQTLIPAINDDLSVLDETLLIIVVILRLLEELDVPIAGADRQGHLVGARTLIRLQENLGINSSLRQAAYWACLRQEIYMSLRDSRQIRLDLELFHKFQAVQPGERYSFACGATLHCAETIAFAYGISRPSSMELHKKLLNENKRIAAGDHGQPFFYKARGGDFPDIRYETEERIIAAQYSSLARILLDINDPSLPRTGPACFRAEEGVRDKLYSLHVWRYLFL</sequence>
<dbReference type="PANTHER" id="PTHR37534:SF2">
    <property type="entry name" value="N-ACETYLTRANSFERASE DOMAIN-CONTAINING PROTEIN"/>
    <property type="match status" value="1"/>
</dbReference>
<dbReference type="AlphaFoldDB" id="A0A219AQ22"/>
<comment type="catalytic activity">
    <reaction evidence="1">
        <text>Hydrolysis of terminal, non-reducing alpha-D-galactose residues in alpha-D-galactosides, including galactose oligosaccharides, galactomannans and galactolipids.</text>
        <dbReference type="EC" id="3.2.1.22"/>
    </reaction>
</comment>
<feature type="compositionally biased region" description="Polar residues" evidence="10">
    <location>
        <begin position="237"/>
        <end position="249"/>
    </location>
</feature>
<feature type="region of interest" description="Disordered" evidence="10">
    <location>
        <begin position="230"/>
        <end position="273"/>
    </location>
</feature>
<dbReference type="STRING" id="1380566.A0A219AQ22"/>
<evidence type="ECO:0000256" key="2">
    <source>
        <dbReference type="ARBA" id="ARBA00004123"/>
    </source>
</evidence>
<evidence type="ECO:0000313" key="11">
    <source>
        <dbReference type="EMBL" id="OWT42906.1"/>
    </source>
</evidence>
<dbReference type="CDD" id="cd00067">
    <property type="entry name" value="GAL4"/>
    <property type="match status" value="1"/>
</dbReference>
<evidence type="ECO:0000256" key="10">
    <source>
        <dbReference type="SAM" id="MobiDB-lite"/>
    </source>
</evidence>
<dbReference type="GO" id="GO:0045944">
    <property type="term" value="P:positive regulation of transcription by RNA polymerase II"/>
    <property type="evidence" value="ECO:0007669"/>
    <property type="project" value="TreeGrafter"/>
</dbReference>
<dbReference type="Gene3D" id="3.20.20.70">
    <property type="entry name" value="Aldolase class I"/>
    <property type="match status" value="1"/>
</dbReference>
<keyword evidence="9" id="KW-0326">Glycosidase</keyword>
<dbReference type="Gene3D" id="2.60.40.1180">
    <property type="entry name" value="Golgi alpha-mannosidase II"/>
    <property type="match status" value="1"/>
</dbReference>
<evidence type="ECO:0000256" key="7">
    <source>
        <dbReference type="ARBA" id="ARBA00022801"/>
    </source>
</evidence>
<reference evidence="11 12" key="1">
    <citation type="journal article" date="2016" name="PLoS Pathog.">
        <title>Biosynthesis of antibiotic leucinostatins in bio-control fungus Purpureocillium lilacinum and their inhibition on phytophthora revealed by genome mining.</title>
        <authorList>
            <person name="Wang G."/>
            <person name="Liu Z."/>
            <person name="Lin R."/>
            <person name="Li E."/>
            <person name="Mao Z."/>
            <person name="Ling J."/>
            <person name="Yang Y."/>
            <person name="Yin W.B."/>
            <person name="Xie B."/>
        </authorList>
    </citation>
    <scope>NUCLEOTIDE SEQUENCE [LARGE SCALE GENOMIC DNA]</scope>
    <source>
        <strain evidence="11">170</strain>
    </source>
</reference>
<dbReference type="GO" id="GO:0005576">
    <property type="term" value="C:extracellular region"/>
    <property type="evidence" value="ECO:0007669"/>
    <property type="project" value="UniProtKB-SubCell"/>
</dbReference>
<dbReference type="Proteomes" id="UP000078397">
    <property type="component" value="Unassembled WGS sequence"/>
</dbReference>
<evidence type="ECO:0000256" key="8">
    <source>
        <dbReference type="ARBA" id="ARBA00023242"/>
    </source>
</evidence>
<feature type="compositionally biased region" description="Polar residues" evidence="10">
    <location>
        <begin position="291"/>
        <end position="300"/>
    </location>
</feature>
<proteinExistence type="inferred from homology"/>
<evidence type="ECO:0000256" key="5">
    <source>
        <dbReference type="ARBA" id="ARBA00012755"/>
    </source>
</evidence>
<organism evidence="11 12">
    <name type="scientific">Pochonia chlamydosporia 170</name>
    <dbReference type="NCBI Taxonomy" id="1380566"/>
    <lineage>
        <taxon>Eukaryota</taxon>
        <taxon>Fungi</taxon>
        <taxon>Dikarya</taxon>
        <taxon>Ascomycota</taxon>
        <taxon>Pezizomycotina</taxon>
        <taxon>Sordariomycetes</taxon>
        <taxon>Hypocreomycetidae</taxon>
        <taxon>Hypocreales</taxon>
        <taxon>Clavicipitaceae</taxon>
        <taxon>Pochonia</taxon>
    </lineage>
</organism>
<feature type="region of interest" description="Disordered" evidence="10">
    <location>
        <begin position="291"/>
        <end position="325"/>
    </location>
</feature>
<dbReference type="EMBL" id="LSBJ02000005">
    <property type="protein sequence ID" value="OWT42906.1"/>
    <property type="molecule type" value="Genomic_DNA"/>
</dbReference>
<protein>
    <recommendedName>
        <fullName evidence="5">alpha-galactosidase</fullName>
        <ecNumber evidence="5">3.2.1.22</ecNumber>
    </recommendedName>
</protein>
<dbReference type="InterPro" id="IPR001138">
    <property type="entry name" value="Zn2Cys6_DnaBD"/>
</dbReference>
<evidence type="ECO:0000256" key="4">
    <source>
        <dbReference type="ARBA" id="ARBA00009743"/>
    </source>
</evidence>
<dbReference type="KEGG" id="pchm:VFPPC_17901"/>
<feature type="compositionally biased region" description="Polar residues" evidence="10">
    <location>
        <begin position="308"/>
        <end position="322"/>
    </location>
</feature>
<dbReference type="GO" id="GO:0004557">
    <property type="term" value="F:alpha-galactosidase activity"/>
    <property type="evidence" value="ECO:0007669"/>
    <property type="project" value="UniProtKB-EC"/>
</dbReference>